<reference evidence="2" key="1">
    <citation type="submission" date="2019-03" db="EMBL/GenBank/DDBJ databases">
        <authorList>
            <person name="Hao L."/>
        </authorList>
    </citation>
    <scope>NUCLEOTIDE SEQUENCE</scope>
</reference>
<dbReference type="EMBL" id="CAADRN010000344">
    <property type="protein sequence ID" value="VFU18408.1"/>
    <property type="molecule type" value="Genomic_DNA"/>
</dbReference>
<evidence type="ECO:0008006" key="3">
    <source>
        <dbReference type="Google" id="ProtNLM"/>
    </source>
</evidence>
<feature type="coiled-coil region" evidence="1">
    <location>
        <begin position="404"/>
        <end position="431"/>
    </location>
</feature>
<proteinExistence type="predicted"/>
<gene>
    <name evidence="2" type="ORF">SCFA_440004</name>
</gene>
<dbReference type="InterPro" id="IPR009620">
    <property type="entry name" value="UPF0236"/>
</dbReference>
<dbReference type="AlphaFoldDB" id="A0A485M4Q2"/>
<dbReference type="Pfam" id="PF06782">
    <property type="entry name" value="UPF0236"/>
    <property type="match status" value="1"/>
</dbReference>
<name>A0A485M4Q2_9ZZZZ</name>
<protein>
    <recommendedName>
        <fullName evidence="3">ISLre2 family transposase</fullName>
    </recommendedName>
</protein>
<dbReference type="NCBIfam" id="NF033529">
    <property type="entry name" value="transpos_ISLre2"/>
    <property type="match status" value="1"/>
</dbReference>
<sequence length="462" mass="52795">MELIIQEIAEVISLKYQEELNRLFTEERDISEFINATKEMLDGVGAKLVAEALERMDKAVKNNRNRKQSWVVKSKGDAKTLGTIFGPVSYKRTYYENKKTGEYSYLSDEIVGILPNDKLDMSMKARLIEEAIDTPYKRSGEKAAEALMLSSQTVMNTIRELGSVGNAAVKIKEKNRTVKTLYIEADEDHVALQDGGYEEPKLVYVHEGKVKVGKDRYELVNPRHFSGVYANSDDLWLEVADYIDEAYQIDSIEKIYLSGDGAHWIKNGLNWIKGSIYVLDRYHLSKYVTQATAHTDGISLFMWKHINNGDKKKLQELFTQIINATEVETKRKSVREAKRYILGNWEGIRNQYKQDYQGCSAEGHISHILSSRLSSRPLGWSKIGVDQMARLRAFEANGGVVYDFLLEKKKAEQKEARISRLKQEIIEKRKAAGSYETMGNLEILNTGKRTVASRFLRSIRSF</sequence>
<keyword evidence="1" id="KW-0175">Coiled coil</keyword>
<evidence type="ECO:0000256" key="1">
    <source>
        <dbReference type="SAM" id="Coils"/>
    </source>
</evidence>
<accession>A0A485M4Q2</accession>
<organism evidence="2">
    <name type="scientific">anaerobic digester metagenome</name>
    <dbReference type="NCBI Taxonomy" id="1263854"/>
    <lineage>
        <taxon>unclassified sequences</taxon>
        <taxon>metagenomes</taxon>
        <taxon>ecological metagenomes</taxon>
    </lineage>
</organism>
<evidence type="ECO:0000313" key="2">
    <source>
        <dbReference type="EMBL" id="VFU18408.1"/>
    </source>
</evidence>